<gene>
    <name evidence="11" type="ORF">Malapachy_0714</name>
</gene>
<dbReference type="PANTHER" id="PTHR10631">
    <property type="entry name" value="N 2 ,N 2 -DIMETHYLGUANOSINE TRNA METHYLTRANSFERASE"/>
    <property type="match status" value="1"/>
</dbReference>
<feature type="region of interest" description="Disordered" evidence="10">
    <location>
        <begin position="521"/>
        <end position="541"/>
    </location>
</feature>
<evidence type="ECO:0000256" key="9">
    <source>
        <dbReference type="PROSITE-ProRule" id="PRU00958"/>
    </source>
</evidence>
<dbReference type="OrthoDB" id="6349953at2759"/>
<dbReference type="EMBL" id="LGAV01000003">
    <property type="protein sequence ID" value="KOS14923.1"/>
    <property type="molecule type" value="Genomic_DNA"/>
</dbReference>
<keyword evidence="12" id="KW-1185">Reference proteome</keyword>
<dbReference type="InterPro" id="IPR002905">
    <property type="entry name" value="Trm1"/>
</dbReference>
<keyword evidence="3 9" id="KW-0808">Transferase</keyword>
<proteinExistence type="inferred from homology"/>
<keyword evidence="6 9" id="KW-0694">RNA-binding</keyword>
<dbReference type="InterPro" id="IPR042296">
    <property type="entry name" value="tRNA_met_Trm1_C"/>
</dbReference>
<evidence type="ECO:0000256" key="4">
    <source>
        <dbReference type="ARBA" id="ARBA00022691"/>
    </source>
</evidence>
<dbReference type="PANTHER" id="PTHR10631:SF3">
    <property type="entry name" value="TRNA (GUANINE(26)-N(2))-DIMETHYLTRANSFERASE"/>
    <property type="match status" value="1"/>
</dbReference>
<reference evidence="11 12" key="1">
    <citation type="submission" date="2015-07" db="EMBL/GenBank/DDBJ databases">
        <title>Draft Genome Sequence of Malassezia furfur CBS1878 and Malassezia pachydermatis CBS1879.</title>
        <authorList>
            <person name="Triana S."/>
            <person name="Ohm R."/>
            <person name="Gonzalez A."/>
            <person name="DeCock H."/>
            <person name="Restrepo S."/>
            <person name="Celis A."/>
        </authorList>
    </citation>
    <scope>NUCLEOTIDE SEQUENCE [LARGE SCALE GENOMIC DNA]</scope>
    <source>
        <strain evidence="11 12">CBS 1879</strain>
    </source>
</reference>
<dbReference type="Proteomes" id="UP000037751">
    <property type="component" value="Unassembled WGS sequence"/>
</dbReference>
<evidence type="ECO:0000256" key="1">
    <source>
        <dbReference type="ARBA" id="ARBA00022555"/>
    </source>
</evidence>
<keyword evidence="2 9" id="KW-0489">Methyltransferase</keyword>
<comment type="catalytic activity">
    <reaction evidence="8 9">
        <text>guanosine(26) in tRNA + 2 S-adenosyl-L-methionine = N(2)-dimethylguanosine(26) in tRNA + 2 S-adenosyl-L-homocysteine + 2 H(+)</text>
        <dbReference type="Rhea" id="RHEA:43140"/>
        <dbReference type="Rhea" id="RHEA-COMP:10359"/>
        <dbReference type="Rhea" id="RHEA-COMP:10360"/>
        <dbReference type="ChEBI" id="CHEBI:15378"/>
        <dbReference type="ChEBI" id="CHEBI:57856"/>
        <dbReference type="ChEBI" id="CHEBI:59789"/>
        <dbReference type="ChEBI" id="CHEBI:74269"/>
        <dbReference type="ChEBI" id="CHEBI:74513"/>
        <dbReference type="EC" id="2.1.1.216"/>
    </reaction>
</comment>
<dbReference type="GO" id="GO:0005634">
    <property type="term" value="C:nucleus"/>
    <property type="evidence" value="ECO:0007669"/>
    <property type="project" value="TreeGrafter"/>
</dbReference>
<dbReference type="VEuPathDB" id="FungiDB:Malapachy_0714"/>
<keyword evidence="4 9" id="KW-0949">S-adenosyl-L-methionine</keyword>
<dbReference type="AlphaFoldDB" id="A0A0M9VPY4"/>
<dbReference type="Gene3D" id="3.40.50.150">
    <property type="entry name" value="Vaccinia Virus protein VP39"/>
    <property type="match status" value="1"/>
</dbReference>
<evidence type="ECO:0000256" key="8">
    <source>
        <dbReference type="ARBA" id="ARBA00051897"/>
    </source>
</evidence>
<feature type="region of interest" description="Disordered" evidence="10">
    <location>
        <begin position="76"/>
        <end position="102"/>
    </location>
</feature>
<dbReference type="STRING" id="77020.A0A0M9VPY4"/>
<evidence type="ECO:0000256" key="3">
    <source>
        <dbReference type="ARBA" id="ARBA00022679"/>
    </source>
</evidence>
<dbReference type="Gene3D" id="3.30.56.70">
    <property type="entry name" value="N2,N2-dimethylguanosine tRNA methyltransferase, C-terminal domain"/>
    <property type="match status" value="1"/>
</dbReference>
<sequence length="617" mass="68598">MAPQPILLSPSAVAKHGIKIRANESAFRENSATIVMPSKEAAFLNPVQEFNRDLSTIAIITWSKILDCEKRQRFDARMKARSKRSKTSEPDAKRLKTDQDEAPREYQPYKFKALEALSATGLRSIRYAKEIPLLGSVLANDLSATAVQALRRNLALNFPPDRPLEEWAPLQAHEEKEETPAQEEEKHDVHAMDAEEPPSMKIHPECKVHVNQGDAITLMYNHRDLPLRFDMVDLDPYGTASPFLDAAVQSVIDGGLLCVTCTDLAVLAGHNYPEKCWSLYGGVSIKAEYSHEAALRLVLHAIASAAGKYGRYIQPMLSLSIDFYLRVFVRVWSRPETVKQNASKTGLVYTCSKCSAFHVQPMGRGTASTNAKTGHAMWKFGSASGPPTDTHCAECGGSFHVGGPMWFGPLHDKTFCNELLATLDSGMHSVHTEPRIRGMVTTARDELDVPFYFHPAKVAGLFHCASPSMSDVLSNGLLNAGFRVSRSHCIPGSVKTDATRADVYDLYRTWIRTHPVNPERLKEGSSAKGLLSRVDDDGMPMTRRDYDLATEHPETNKVIQGAQTESKAVRYQMNPQANWGPGTAAKGHRKRVHRSLAPEEIARRTQEWREKKNEDTA</sequence>
<accession>A0A0M9VPY4</accession>
<evidence type="ECO:0000256" key="7">
    <source>
        <dbReference type="ARBA" id="ARBA00039099"/>
    </source>
</evidence>
<evidence type="ECO:0000256" key="10">
    <source>
        <dbReference type="SAM" id="MobiDB-lite"/>
    </source>
</evidence>
<feature type="compositionally biased region" description="Basic and acidic residues" evidence="10">
    <location>
        <begin position="596"/>
        <end position="617"/>
    </location>
</feature>
<dbReference type="GO" id="GO:0002940">
    <property type="term" value="P:tRNA N2-guanine methylation"/>
    <property type="evidence" value="ECO:0007669"/>
    <property type="project" value="TreeGrafter"/>
</dbReference>
<dbReference type="RefSeq" id="XP_017992555.1">
    <property type="nucleotide sequence ID" value="XM_018135228.1"/>
</dbReference>
<name>A0A0M9VPY4_9BASI</name>
<evidence type="ECO:0000313" key="12">
    <source>
        <dbReference type="Proteomes" id="UP000037751"/>
    </source>
</evidence>
<keyword evidence="5 9" id="KW-0819">tRNA processing</keyword>
<dbReference type="InterPro" id="IPR029063">
    <property type="entry name" value="SAM-dependent_MTases_sf"/>
</dbReference>
<evidence type="ECO:0000256" key="5">
    <source>
        <dbReference type="ARBA" id="ARBA00022694"/>
    </source>
</evidence>
<dbReference type="SUPFAM" id="SSF53335">
    <property type="entry name" value="S-adenosyl-L-methionine-dependent methyltransferases"/>
    <property type="match status" value="1"/>
</dbReference>
<dbReference type="FunFam" id="3.30.56.70:FF:000001">
    <property type="entry name" value="tRNA (guanine(26)-N(2))-dimethyltransferase"/>
    <property type="match status" value="1"/>
</dbReference>
<organism evidence="11 12">
    <name type="scientific">Malassezia pachydermatis</name>
    <dbReference type="NCBI Taxonomy" id="77020"/>
    <lineage>
        <taxon>Eukaryota</taxon>
        <taxon>Fungi</taxon>
        <taxon>Dikarya</taxon>
        <taxon>Basidiomycota</taxon>
        <taxon>Ustilaginomycotina</taxon>
        <taxon>Malasseziomycetes</taxon>
        <taxon>Malasseziales</taxon>
        <taxon>Malasseziaceae</taxon>
        <taxon>Malassezia</taxon>
    </lineage>
</organism>
<dbReference type="GO" id="GO:0000049">
    <property type="term" value="F:tRNA binding"/>
    <property type="evidence" value="ECO:0007669"/>
    <property type="project" value="UniProtKB-UniRule"/>
</dbReference>
<keyword evidence="1 9" id="KW-0820">tRNA-binding</keyword>
<dbReference type="PROSITE" id="PS51626">
    <property type="entry name" value="SAM_MT_TRM1"/>
    <property type="match status" value="1"/>
</dbReference>
<dbReference type="GeneID" id="28727103"/>
<comment type="similarity">
    <text evidence="9">Belongs to the class I-like SAM-binding methyltransferase superfamily. Trm1 family.</text>
</comment>
<protein>
    <recommendedName>
        <fullName evidence="7 9">tRNA (guanine(26)-N(2))-dimethyltransferase</fullName>
        <ecNumber evidence="7 9">2.1.1.216</ecNumber>
    </recommendedName>
</protein>
<evidence type="ECO:0000313" key="11">
    <source>
        <dbReference type="EMBL" id="KOS14923.1"/>
    </source>
</evidence>
<dbReference type="GO" id="GO:0160104">
    <property type="term" value="F:tRNA (guanine(26)-N2)-dimethyltransferase activity"/>
    <property type="evidence" value="ECO:0007669"/>
    <property type="project" value="UniProtKB-UniRule"/>
</dbReference>
<dbReference type="Pfam" id="PF02005">
    <property type="entry name" value="TRM"/>
    <property type="match status" value="2"/>
</dbReference>
<evidence type="ECO:0000256" key="2">
    <source>
        <dbReference type="ARBA" id="ARBA00022603"/>
    </source>
</evidence>
<feature type="compositionally biased region" description="Basic and acidic residues" evidence="10">
    <location>
        <begin position="86"/>
        <end position="102"/>
    </location>
</feature>
<dbReference type="EC" id="2.1.1.216" evidence="7 9"/>
<feature type="region of interest" description="Disordered" evidence="10">
    <location>
        <begin position="577"/>
        <end position="617"/>
    </location>
</feature>
<evidence type="ECO:0000256" key="6">
    <source>
        <dbReference type="ARBA" id="ARBA00022884"/>
    </source>
</evidence>
<comment type="caution">
    <text evidence="11">The sequence shown here is derived from an EMBL/GenBank/DDBJ whole genome shotgun (WGS) entry which is preliminary data.</text>
</comment>